<accession>A0ABV7FRR2</accession>
<proteinExistence type="inferred from homology"/>
<dbReference type="PROSITE" id="PS00149">
    <property type="entry name" value="SULFATASE_2"/>
    <property type="match status" value="1"/>
</dbReference>
<name>A0ABV7FRR2_9ALTE</name>
<evidence type="ECO:0000256" key="2">
    <source>
        <dbReference type="ARBA" id="ARBA00022723"/>
    </source>
</evidence>
<organism evidence="7 8">
    <name type="scientific">Agaribacter flavus</name>
    <dbReference type="NCBI Taxonomy" id="1902781"/>
    <lineage>
        <taxon>Bacteria</taxon>
        <taxon>Pseudomonadati</taxon>
        <taxon>Pseudomonadota</taxon>
        <taxon>Gammaproteobacteria</taxon>
        <taxon>Alteromonadales</taxon>
        <taxon>Alteromonadaceae</taxon>
        <taxon>Agaribacter</taxon>
    </lineage>
</organism>
<feature type="chain" id="PRO_5047263479" evidence="5">
    <location>
        <begin position="24"/>
        <end position="481"/>
    </location>
</feature>
<comment type="similarity">
    <text evidence="1">Belongs to the sulfatase family.</text>
</comment>
<gene>
    <name evidence="7" type="ORF">ACFOHL_07950</name>
</gene>
<keyword evidence="8" id="KW-1185">Reference proteome</keyword>
<dbReference type="Proteomes" id="UP001595478">
    <property type="component" value="Unassembled WGS sequence"/>
</dbReference>
<evidence type="ECO:0000313" key="8">
    <source>
        <dbReference type="Proteomes" id="UP001595478"/>
    </source>
</evidence>
<dbReference type="Gene3D" id="3.40.720.10">
    <property type="entry name" value="Alkaline Phosphatase, subunit A"/>
    <property type="match status" value="1"/>
</dbReference>
<dbReference type="CDD" id="cd16027">
    <property type="entry name" value="SGSH"/>
    <property type="match status" value="1"/>
</dbReference>
<comment type="caution">
    <text evidence="7">The sequence shown here is derived from an EMBL/GenBank/DDBJ whole genome shotgun (WGS) entry which is preliminary data.</text>
</comment>
<dbReference type="InterPro" id="IPR017850">
    <property type="entry name" value="Alkaline_phosphatase_core_sf"/>
</dbReference>
<evidence type="ECO:0000256" key="3">
    <source>
        <dbReference type="ARBA" id="ARBA00022801"/>
    </source>
</evidence>
<feature type="signal peptide" evidence="5">
    <location>
        <begin position="1"/>
        <end position="23"/>
    </location>
</feature>
<keyword evidence="3" id="KW-0378">Hydrolase</keyword>
<dbReference type="PANTHER" id="PTHR42693:SF53">
    <property type="entry name" value="ENDO-4-O-SULFATASE"/>
    <property type="match status" value="1"/>
</dbReference>
<evidence type="ECO:0000256" key="4">
    <source>
        <dbReference type="ARBA" id="ARBA00022837"/>
    </source>
</evidence>
<dbReference type="SUPFAM" id="SSF53649">
    <property type="entry name" value="Alkaline phosphatase-like"/>
    <property type="match status" value="1"/>
</dbReference>
<keyword evidence="4" id="KW-0106">Calcium</keyword>
<dbReference type="PANTHER" id="PTHR42693">
    <property type="entry name" value="ARYLSULFATASE FAMILY MEMBER"/>
    <property type="match status" value="1"/>
</dbReference>
<dbReference type="RefSeq" id="WP_376919691.1">
    <property type="nucleotide sequence ID" value="NZ_JBHRSW010000014.1"/>
</dbReference>
<protein>
    <submittedName>
        <fullName evidence="7">Sulfatase</fullName>
    </submittedName>
</protein>
<evidence type="ECO:0000256" key="5">
    <source>
        <dbReference type="SAM" id="SignalP"/>
    </source>
</evidence>
<dbReference type="EMBL" id="JBHRSW010000014">
    <property type="protein sequence ID" value="MFC3121552.1"/>
    <property type="molecule type" value="Genomic_DNA"/>
</dbReference>
<keyword evidence="5" id="KW-0732">Signal</keyword>
<dbReference type="InterPro" id="IPR050738">
    <property type="entry name" value="Sulfatase"/>
</dbReference>
<reference evidence="8" key="1">
    <citation type="journal article" date="2019" name="Int. J. Syst. Evol. Microbiol.">
        <title>The Global Catalogue of Microorganisms (GCM) 10K type strain sequencing project: providing services to taxonomists for standard genome sequencing and annotation.</title>
        <authorList>
            <consortium name="The Broad Institute Genomics Platform"/>
            <consortium name="The Broad Institute Genome Sequencing Center for Infectious Disease"/>
            <person name="Wu L."/>
            <person name="Ma J."/>
        </authorList>
    </citation>
    <scope>NUCLEOTIDE SEQUENCE [LARGE SCALE GENOMIC DNA]</scope>
    <source>
        <strain evidence="8">KCTC 52473</strain>
    </source>
</reference>
<evidence type="ECO:0000313" key="7">
    <source>
        <dbReference type="EMBL" id="MFC3121552.1"/>
    </source>
</evidence>
<feature type="domain" description="Sulfatase N-terminal" evidence="6">
    <location>
        <begin position="28"/>
        <end position="304"/>
    </location>
</feature>
<keyword evidence="2" id="KW-0479">Metal-binding</keyword>
<evidence type="ECO:0000259" key="6">
    <source>
        <dbReference type="Pfam" id="PF00884"/>
    </source>
</evidence>
<dbReference type="PROSITE" id="PS00523">
    <property type="entry name" value="SULFATASE_1"/>
    <property type="match status" value="1"/>
</dbReference>
<evidence type="ECO:0000256" key="1">
    <source>
        <dbReference type="ARBA" id="ARBA00008779"/>
    </source>
</evidence>
<dbReference type="InterPro" id="IPR024607">
    <property type="entry name" value="Sulfatase_CS"/>
</dbReference>
<sequence length="481" mass="55022">MNKRRNVCVTLLSLFFLLPLCHANDTKPNIVLIIADDVNWDDIGTYGHPTISTPNLDALAKRGMRFDAAYLTASSCSPSRASILTGRYPHNTDAEQLHWDLPTTQVTFSEKLKNAGYWTGAAGKWHMGEAIKSRFDMVRESYYGNGSLTGAEEWQNLLKLRPKEKPFFVWLAAWDAHRPWVPEETNLPHQHSQDDVVLPPYYPPTELYMNDFVHYYNEISRFDKSVGELVKLLEVQGVADNTLVIVISDNGRPYARDKTTLYDSGIKTPFIAHWPKGIKNKGTSTASIVSVIDLAATFVELAGAETSSSFEGKSFAHLFTDPSLNHRTYAFSERNWHDFEGHGRSVRSARYRYIRNNYNDLPATPSGDTVYHETWRELIRLYDAGMLNEHQARPFLAPRPREELYDLKNDPYELTNLAGDKQYLPILQTHRQVLDNWIIESGDFIPSIRTPDDFDRRTGAKLPVRQRPRPMKKDMYGEGAY</sequence>
<dbReference type="InterPro" id="IPR000917">
    <property type="entry name" value="Sulfatase_N"/>
</dbReference>
<dbReference type="Pfam" id="PF00884">
    <property type="entry name" value="Sulfatase"/>
    <property type="match status" value="1"/>
</dbReference>